<dbReference type="EMBL" id="REGN01007001">
    <property type="protein sequence ID" value="RNA07563.1"/>
    <property type="molecule type" value="Genomic_DNA"/>
</dbReference>
<dbReference type="AlphaFoldDB" id="A0A3M7Q882"/>
<proteinExistence type="predicted"/>
<comment type="caution">
    <text evidence="1">The sequence shown here is derived from an EMBL/GenBank/DDBJ whole genome shotgun (WGS) entry which is preliminary data.</text>
</comment>
<keyword evidence="2" id="KW-1185">Reference proteome</keyword>
<reference evidence="1 2" key="1">
    <citation type="journal article" date="2018" name="Sci. Rep.">
        <title>Genomic signatures of local adaptation to the degree of environmental predictability in rotifers.</title>
        <authorList>
            <person name="Franch-Gras L."/>
            <person name="Hahn C."/>
            <person name="Garcia-Roger E.M."/>
            <person name="Carmona M.J."/>
            <person name="Serra M."/>
            <person name="Gomez A."/>
        </authorList>
    </citation>
    <scope>NUCLEOTIDE SEQUENCE [LARGE SCALE GENOMIC DNA]</scope>
    <source>
        <strain evidence="1">HYR1</strain>
    </source>
</reference>
<protein>
    <submittedName>
        <fullName evidence="1">Uncharacterized protein</fullName>
    </submittedName>
</protein>
<name>A0A3M7Q882_BRAPC</name>
<gene>
    <name evidence="1" type="ORF">BpHYR1_002369</name>
</gene>
<accession>A0A3M7Q882</accession>
<evidence type="ECO:0000313" key="1">
    <source>
        <dbReference type="EMBL" id="RNA07563.1"/>
    </source>
</evidence>
<evidence type="ECO:0000313" key="2">
    <source>
        <dbReference type="Proteomes" id="UP000276133"/>
    </source>
</evidence>
<sequence length="117" mass="13868">MINTSEQNKDKNYIVQNFFIYFKNLFKRYEFRPGRNGDLTHFKNLKKSWQNFCMMCKVVSNKNLHSPFIRFSEQHTIKSCVETIFACAIELNETSIAVMECVLVILEFVVVRSFSSY</sequence>
<organism evidence="1 2">
    <name type="scientific">Brachionus plicatilis</name>
    <name type="common">Marine rotifer</name>
    <name type="synonym">Brachionus muelleri</name>
    <dbReference type="NCBI Taxonomy" id="10195"/>
    <lineage>
        <taxon>Eukaryota</taxon>
        <taxon>Metazoa</taxon>
        <taxon>Spiralia</taxon>
        <taxon>Gnathifera</taxon>
        <taxon>Rotifera</taxon>
        <taxon>Eurotatoria</taxon>
        <taxon>Monogononta</taxon>
        <taxon>Pseudotrocha</taxon>
        <taxon>Ploima</taxon>
        <taxon>Brachionidae</taxon>
        <taxon>Brachionus</taxon>
    </lineage>
</organism>
<dbReference type="Proteomes" id="UP000276133">
    <property type="component" value="Unassembled WGS sequence"/>
</dbReference>